<evidence type="ECO:0000313" key="3">
    <source>
        <dbReference type="Proteomes" id="UP001066276"/>
    </source>
</evidence>
<accession>A0AAV7LLS6</accession>
<dbReference type="AlphaFoldDB" id="A0AAV7LLS6"/>
<protein>
    <submittedName>
        <fullName evidence="2">Uncharacterized protein</fullName>
    </submittedName>
</protein>
<organism evidence="2 3">
    <name type="scientific">Pleurodeles waltl</name>
    <name type="common">Iberian ribbed newt</name>
    <dbReference type="NCBI Taxonomy" id="8319"/>
    <lineage>
        <taxon>Eukaryota</taxon>
        <taxon>Metazoa</taxon>
        <taxon>Chordata</taxon>
        <taxon>Craniata</taxon>
        <taxon>Vertebrata</taxon>
        <taxon>Euteleostomi</taxon>
        <taxon>Amphibia</taxon>
        <taxon>Batrachia</taxon>
        <taxon>Caudata</taxon>
        <taxon>Salamandroidea</taxon>
        <taxon>Salamandridae</taxon>
        <taxon>Pleurodelinae</taxon>
        <taxon>Pleurodeles</taxon>
    </lineage>
</organism>
<comment type="caution">
    <text evidence="2">The sequence shown here is derived from an EMBL/GenBank/DDBJ whole genome shotgun (WGS) entry which is preliminary data.</text>
</comment>
<keyword evidence="3" id="KW-1185">Reference proteome</keyword>
<reference evidence="2" key="1">
    <citation type="journal article" date="2022" name="bioRxiv">
        <title>Sequencing and chromosome-scale assembly of the giantPleurodeles waltlgenome.</title>
        <authorList>
            <person name="Brown T."/>
            <person name="Elewa A."/>
            <person name="Iarovenko S."/>
            <person name="Subramanian E."/>
            <person name="Araus A.J."/>
            <person name="Petzold A."/>
            <person name="Susuki M."/>
            <person name="Suzuki K.-i.T."/>
            <person name="Hayashi T."/>
            <person name="Toyoda A."/>
            <person name="Oliveira C."/>
            <person name="Osipova E."/>
            <person name="Leigh N.D."/>
            <person name="Simon A."/>
            <person name="Yun M.H."/>
        </authorList>
    </citation>
    <scope>NUCLEOTIDE SEQUENCE</scope>
    <source>
        <strain evidence="2">20211129_DDA</strain>
        <tissue evidence="2">Liver</tissue>
    </source>
</reference>
<feature type="region of interest" description="Disordered" evidence="1">
    <location>
        <begin position="100"/>
        <end position="130"/>
    </location>
</feature>
<name>A0AAV7LLS6_PLEWA</name>
<proteinExistence type="predicted"/>
<evidence type="ECO:0000313" key="2">
    <source>
        <dbReference type="EMBL" id="KAJ1092566.1"/>
    </source>
</evidence>
<dbReference type="Proteomes" id="UP001066276">
    <property type="component" value="Chromosome 11"/>
</dbReference>
<dbReference type="EMBL" id="JANPWB010000015">
    <property type="protein sequence ID" value="KAJ1092566.1"/>
    <property type="molecule type" value="Genomic_DNA"/>
</dbReference>
<gene>
    <name evidence="2" type="ORF">NDU88_005676</name>
</gene>
<sequence length="161" mass="16826">MLQQSRRPALLPEAVAAGLRAASWTREAAAESWRLLRAATLSEEECLESGQCCRAGECTAPAAKERLGDLDTPGRGLWSVLWPGPRQRECCKALNLAGPRLRSSGGSWDQGRPVGDGEPKPPGAGSAAVGTPMVVIAVAAKKWGPTEVKTVDVVDGPMVAG</sequence>
<evidence type="ECO:0000256" key="1">
    <source>
        <dbReference type="SAM" id="MobiDB-lite"/>
    </source>
</evidence>